<dbReference type="GeneID" id="24922232"/>
<dbReference type="SUPFAM" id="SSF50978">
    <property type="entry name" value="WD40 repeat-like"/>
    <property type="match status" value="1"/>
</dbReference>
<dbReference type="InterPro" id="IPR036322">
    <property type="entry name" value="WD40_repeat_dom_sf"/>
</dbReference>
<feature type="region of interest" description="Disordered" evidence="1">
    <location>
        <begin position="1"/>
        <end position="29"/>
    </location>
</feature>
<organism evidence="2">
    <name type="scientific">Blastocystis hominis</name>
    <dbReference type="NCBI Taxonomy" id="12968"/>
    <lineage>
        <taxon>Eukaryota</taxon>
        <taxon>Sar</taxon>
        <taxon>Stramenopiles</taxon>
        <taxon>Bigyra</taxon>
        <taxon>Opalozoa</taxon>
        <taxon>Opalinata</taxon>
        <taxon>Blastocystidae</taxon>
        <taxon>Blastocystis</taxon>
    </lineage>
</organism>
<sequence length="720" mass="82295">MDENPERNASQQNEAVSSPEITEKDTVSKVSDDELKRSRNVFSRGFAVVDHSTDIVEFYTFMAFVQNVDKRYLPEINPVALALFKCILLINKGNLEIEQLCKFFVSANTFFQGEQYKKDISFLKACLTESSRYLFQNLRQQFSLLQPYLFISYSTYNLLNNVLQIEDLHAMRDYITTNLNCRVIRSTPTSTNFDFFPLPSPVSPFPSPAASLFPSILLLHLNRFVESSTTSVSLSLFERHVVVSAVASLFDVIAVATDDSKIHLFKRSLHQPSLYQHVHTRSHPRDSDSRFASHIKIPSARSPSPPTKPRFFPRESTDRCDAGPFPNPPAWYLSFSVSTQACYSFSRLPVWDLALNHRNSHFAFGGLDCRVYFCNSAVDDAPIRVFSQHHAPITRLRFTQNDVFLLSADEAGEVRMTDVSSGTVYRLFLAEMQISQMVMVLKDQMLVLGDDRGMIAMFDVQTAQCVFRKQVCEGPISGLCEDSERSFIVTSEEGEVVLFEYKDNVLEERKRYKVGARIHRISHAFSNVFAAVEYDSCYVCWKYKRKWILCSLTTVKIVWRSFLKARIHSFIHEDKIKRSLQSKNSPNHIQVESVNIMIQSTESLTDIMDNEMWLILVFLKDSSNRKLILKARSKPISETLLYQVDCNVDSVYLTKYRSAMALLYKTKNEDTSQTSSFPIGSPALKWGFGSVIFIDTHFVCEIEVSAPTPESVKFPIHSKK</sequence>
<name>D8LXR5_BLAHO</name>
<evidence type="ECO:0000313" key="2">
    <source>
        <dbReference type="EMBL" id="CBK20370.2"/>
    </source>
</evidence>
<dbReference type="InterPro" id="IPR015943">
    <property type="entry name" value="WD40/YVTN_repeat-like_dom_sf"/>
</dbReference>
<proteinExistence type="predicted"/>
<dbReference type="InterPro" id="IPR001680">
    <property type="entry name" value="WD40_rpt"/>
</dbReference>
<protein>
    <submittedName>
        <fullName evidence="2">Uncharacterized protein</fullName>
    </submittedName>
</protein>
<dbReference type="Proteomes" id="UP000008312">
    <property type="component" value="Unassembled WGS sequence"/>
</dbReference>
<evidence type="ECO:0000313" key="3">
    <source>
        <dbReference type="Proteomes" id="UP000008312"/>
    </source>
</evidence>
<dbReference type="InParanoid" id="D8LXR5"/>
<dbReference type="SMART" id="SM00320">
    <property type="entry name" value="WD40"/>
    <property type="match status" value="3"/>
</dbReference>
<dbReference type="Gene3D" id="2.130.10.10">
    <property type="entry name" value="YVTN repeat-like/Quinoprotein amine dehydrogenase"/>
    <property type="match status" value="1"/>
</dbReference>
<dbReference type="AlphaFoldDB" id="D8LXR5"/>
<gene>
    <name evidence="2" type="ORF">GSBLH_T00006107001</name>
</gene>
<dbReference type="EMBL" id="FN668639">
    <property type="protein sequence ID" value="CBK20370.2"/>
    <property type="molecule type" value="Genomic_DNA"/>
</dbReference>
<evidence type="ECO:0000256" key="1">
    <source>
        <dbReference type="SAM" id="MobiDB-lite"/>
    </source>
</evidence>
<reference evidence="2" key="1">
    <citation type="submission" date="2010-02" db="EMBL/GenBank/DDBJ databases">
        <title>Sequencing and annotation of the Blastocystis hominis genome.</title>
        <authorList>
            <person name="Wincker P."/>
        </authorList>
    </citation>
    <scope>NUCLEOTIDE SEQUENCE</scope>
    <source>
        <strain evidence="2">Singapore isolate B</strain>
    </source>
</reference>
<keyword evidence="3" id="KW-1185">Reference proteome</keyword>
<accession>D8LXR5</accession>
<feature type="compositionally biased region" description="Polar residues" evidence="1">
    <location>
        <begin position="7"/>
        <end position="20"/>
    </location>
</feature>
<dbReference type="RefSeq" id="XP_012894418.1">
    <property type="nucleotide sequence ID" value="XM_013038964.1"/>
</dbReference>